<protein>
    <submittedName>
        <fullName evidence="2">Uncharacterized protein</fullName>
    </submittedName>
</protein>
<sequence>MAPAETVDAAENPAMETLEIKDLNPREAEDASEEDTEGESSTSNADDESQDDESEDDAEIEKDATPADEASNVLDELLDMFEAENGRAPTEEEMMKWIETFKSLSVSETES</sequence>
<organism evidence="2">
    <name type="scientific">Trieres chinensis</name>
    <name type="common">Marine centric diatom</name>
    <name type="synonym">Odontella sinensis</name>
    <dbReference type="NCBI Taxonomy" id="1514140"/>
    <lineage>
        <taxon>Eukaryota</taxon>
        <taxon>Sar</taxon>
        <taxon>Stramenopiles</taxon>
        <taxon>Ochrophyta</taxon>
        <taxon>Bacillariophyta</taxon>
        <taxon>Mediophyceae</taxon>
        <taxon>Biddulphiophycidae</taxon>
        <taxon>Eupodiscales</taxon>
        <taxon>Parodontellaceae</taxon>
        <taxon>Trieres</taxon>
    </lineage>
</organism>
<gene>
    <name evidence="2" type="ORF">OSIN01602_LOCUS6802</name>
</gene>
<name>A0A7S1Z9Y7_TRICV</name>
<reference evidence="2" key="1">
    <citation type="submission" date="2021-01" db="EMBL/GenBank/DDBJ databases">
        <authorList>
            <person name="Corre E."/>
            <person name="Pelletier E."/>
            <person name="Niang G."/>
            <person name="Scheremetjew M."/>
            <person name="Finn R."/>
            <person name="Kale V."/>
            <person name="Holt S."/>
            <person name="Cochrane G."/>
            <person name="Meng A."/>
            <person name="Brown T."/>
            <person name="Cohen L."/>
        </authorList>
    </citation>
    <scope>NUCLEOTIDE SEQUENCE</scope>
    <source>
        <strain evidence="2">Grunow 1884</strain>
    </source>
</reference>
<feature type="compositionally biased region" description="Basic and acidic residues" evidence="1">
    <location>
        <begin position="18"/>
        <end position="29"/>
    </location>
</feature>
<evidence type="ECO:0000313" key="2">
    <source>
        <dbReference type="EMBL" id="CAD9332821.1"/>
    </source>
</evidence>
<evidence type="ECO:0000256" key="1">
    <source>
        <dbReference type="SAM" id="MobiDB-lite"/>
    </source>
</evidence>
<feature type="region of interest" description="Disordered" evidence="1">
    <location>
        <begin position="1"/>
        <end position="73"/>
    </location>
</feature>
<accession>A0A7S1Z9Y7</accession>
<proteinExistence type="predicted"/>
<feature type="compositionally biased region" description="Acidic residues" evidence="1">
    <location>
        <begin position="45"/>
        <end position="60"/>
    </location>
</feature>
<dbReference type="AlphaFoldDB" id="A0A7S1Z9Y7"/>
<dbReference type="EMBL" id="HBGO01012247">
    <property type="protein sequence ID" value="CAD9332821.1"/>
    <property type="molecule type" value="Transcribed_RNA"/>
</dbReference>